<dbReference type="GO" id="GO:0003723">
    <property type="term" value="F:RNA binding"/>
    <property type="evidence" value="ECO:0007669"/>
    <property type="project" value="InterPro"/>
</dbReference>
<evidence type="ECO:0000259" key="1">
    <source>
        <dbReference type="Pfam" id="PF00910"/>
    </source>
</evidence>
<proteinExistence type="predicted"/>
<evidence type="ECO:0000313" key="3">
    <source>
        <dbReference type="EMBL" id="SVD40312.1"/>
    </source>
</evidence>
<dbReference type="Gene3D" id="3.40.50.300">
    <property type="entry name" value="P-loop containing nucleotide triphosphate hydrolases"/>
    <property type="match status" value="1"/>
</dbReference>
<feature type="non-terminal residue" evidence="3">
    <location>
        <position position="1"/>
    </location>
</feature>
<dbReference type="SUPFAM" id="SSF52540">
    <property type="entry name" value="P-loop containing nucleoside triphosphate hydrolases"/>
    <property type="match status" value="1"/>
</dbReference>
<dbReference type="EMBL" id="UINC01148434">
    <property type="protein sequence ID" value="SVD40312.1"/>
    <property type="molecule type" value="Genomic_DNA"/>
</dbReference>
<dbReference type="Pfam" id="PF22688">
    <property type="entry name" value="Hda_lid"/>
    <property type="match status" value="1"/>
</dbReference>
<dbReference type="GO" id="GO:0003724">
    <property type="term" value="F:RNA helicase activity"/>
    <property type="evidence" value="ECO:0007669"/>
    <property type="project" value="InterPro"/>
</dbReference>
<gene>
    <name evidence="3" type="ORF">METZ01_LOCUS393166</name>
</gene>
<dbReference type="GO" id="GO:0006270">
    <property type="term" value="P:DNA replication initiation"/>
    <property type="evidence" value="ECO:0007669"/>
    <property type="project" value="TreeGrafter"/>
</dbReference>
<dbReference type="Pfam" id="PF00910">
    <property type="entry name" value="RNA_helicase"/>
    <property type="match status" value="1"/>
</dbReference>
<reference evidence="3" key="1">
    <citation type="submission" date="2018-05" db="EMBL/GenBank/DDBJ databases">
        <authorList>
            <person name="Lanie J.A."/>
            <person name="Ng W.-L."/>
            <person name="Kazmierczak K.M."/>
            <person name="Andrzejewski T.M."/>
            <person name="Davidsen T.M."/>
            <person name="Wayne K.J."/>
            <person name="Tettelin H."/>
            <person name="Glass J.I."/>
            <person name="Rusch D."/>
            <person name="Podicherti R."/>
            <person name="Tsui H.-C.T."/>
            <person name="Winkler M.E."/>
        </authorList>
    </citation>
    <scope>NUCLEOTIDE SEQUENCE</scope>
</reference>
<protein>
    <submittedName>
        <fullName evidence="3">Uncharacterized protein</fullName>
    </submittedName>
</protein>
<dbReference type="InterPro" id="IPR027417">
    <property type="entry name" value="P-loop_NTPase"/>
</dbReference>
<dbReference type="Gene3D" id="1.10.8.60">
    <property type="match status" value="1"/>
</dbReference>
<feature type="domain" description="Hda lid" evidence="2">
    <location>
        <begin position="180"/>
        <end position="232"/>
    </location>
</feature>
<feature type="domain" description="Helicase superfamily 3 single-stranded DNA/RNA virus" evidence="1">
    <location>
        <begin position="48"/>
        <end position="125"/>
    </location>
</feature>
<sequence>VNRQHHSILPFQVDQRASFASFFCTSSNSDLLNRLKEIVFAKDCQEFILIGNSRSGKSFLIQSICNELTLAKKEFSFVPMSKALDMGVGILQNLASLDVVCIDDLQCIADHPEWEEEIFHLINECQQSDCSVIFSLGGDSLLDDFIALPDLLSRLKRMERMKINSVDDNSLHDGLLFVSKNYDINLGHSEIEFLLRHYSREFSVLVENVLLLDRRAGELKRKITVPFIKEILSL</sequence>
<evidence type="ECO:0000259" key="2">
    <source>
        <dbReference type="Pfam" id="PF22688"/>
    </source>
</evidence>
<organism evidence="3">
    <name type="scientific">marine metagenome</name>
    <dbReference type="NCBI Taxonomy" id="408172"/>
    <lineage>
        <taxon>unclassified sequences</taxon>
        <taxon>metagenomes</taxon>
        <taxon>ecological metagenomes</taxon>
    </lineage>
</organism>
<dbReference type="InterPro" id="IPR055199">
    <property type="entry name" value="Hda_lid"/>
</dbReference>
<name>A0A382V1E2_9ZZZZ</name>
<accession>A0A382V1E2</accession>
<dbReference type="PANTHER" id="PTHR30050">
    <property type="entry name" value="CHROMOSOMAL REPLICATION INITIATOR PROTEIN DNAA"/>
    <property type="match status" value="1"/>
</dbReference>
<dbReference type="AlphaFoldDB" id="A0A382V1E2"/>
<dbReference type="PANTHER" id="PTHR30050:SF5">
    <property type="entry name" value="DNAA REGULATORY INACTIVATOR HDA"/>
    <property type="match status" value="1"/>
</dbReference>
<dbReference type="GO" id="GO:0032297">
    <property type="term" value="P:negative regulation of DNA-templated DNA replication initiation"/>
    <property type="evidence" value="ECO:0007669"/>
    <property type="project" value="TreeGrafter"/>
</dbReference>
<dbReference type="InterPro" id="IPR000605">
    <property type="entry name" value="Helicase_SF3_ssDNA/RNA_vir"/>
</dbReference>